<dbReference type="SUPFAM" id="SSF52540">
    <property type="entry name" value="P-loop containing nucleoside triphosphate hydrolases"/>
    <property type="match status" value="1"/>
</dbReference>
<dbReference type="AlphaFoldDB" id="A0AAN8F157"/>
<dbReference type="PANTHER" id="PTHR23404">
    <property type="entry name" value="MOLYBDOPTERIN SYNTHASE RELATED"/>
    <property type="match status" value="1"/>
</dbReference>
<dbReference type="InterPro" id="IPR036563">
    <property type="entry name" value="MoaE_sf"/>
</dbReference>
<dbReference type="InterPro" id="IPR003448">
    <property type="entry name" value="Mopterin_biosynth_MoaE"/>
</dbReference>
<name>A0AAN8F157_TRICO</name>
<accession>A0AAN8F157</accession>
<feature type="compositionally biased region" description="Polar residues" evidence="1">
    <location>
        <begin position="628"/>
        <end position="642"/>
    </location>
</feature>
<evidence type="ECO:0008006" key="4">
    <source>
        <dbReference type="Google" id="ProtNLM"/>
    </source>
</evidence>
<dbReference type="GO" id="GO:0006777">
    <property type="term" value="P:Mo-molybdopterin cofactor biosynthetic process"/>
    <property type="evidence" value="ECO:0007669"/>
    <property type="project" value="InterPro"/>
</dbReference>
<gene>
    <name evidence="2" type="ORF">GCK32_000854</name>
</gene>
<keyword evidence="3" id="KW-1185">Reference proteome</keyword>
<evidence type="ECO:0000256" key="1">
    <source>
        <dbReference type="SAM" id="MobiDB-lite"/>
    </source>
</evidence>
<evidence type="ECO:0000313" key="3">
    <source>
        <dbReference type="Proteomes" id="UP001331761"/>
    </source>
</evidence>
<dbReference type="SUPFAM" id="SSF54690">
    <property type="entry name" value="Molybdopterin synthase subunit MoaE"/>
    <property type="match status" value="1"/>
</dbReference>
<sequence length="642" mass="71539">MSHTDEPDAANVIARALADIAIIGSQQHREQCLKISGSKSMADFAARMEESLNRFLHHGIIKAKRSRCTEDDWSSCRSPQARKIAVCTEERRNTAHVFESQLTAGDFSSAEEDAPVKIPCANDGQLVVGVDVTGCDFQDELFDTPPSSTVMDGSDFSPEPDSLPSTVDPITDSCSTFMSSDFCDDEFSEEERQMPPLLRRFSNSLNVRGLASEHGASSVQPSSAINTLSNHTFVYSSSFLSNAWFSKNQDFGSLRTKILKVMLPINDASPATNGFSFLKTAQKKGRVLAIAGCTNSGKTTIANTLKEKFIEQGATVHVIHQDEFFYPEEKVEKVQRKKGNKPSFYYNYDCVSAYDHGELANNIKAASLTYDYTVVEGNMLTECIDILKLCDRVMFFTLDLETCRRRRSKRSYDPPDMPGYFDEVVWPAYQQHLQRAQIFARENGRISFFDVTTNSDRPDVEFMNSLIRSLCNDFVRICYGPLEVEETMRLLASPSCAASSVFVETTPDSFGGSRIMRVDYDCHDEMAHKELRKLCRQIRDKYPSLERIVIFHRIGVVSEGEISVIVATSSPNQKDALNATEMGVSGLKSVTSIWKKEGCEDGDSSWKGNSVTRHENGDEGTTEDNGFVQLSRSQQNGSAELA</sequence>
<feature type="region of interest" description="Disordered" evidence="1">
    <location>
        <begin position="598"/>
        <end position="642"/>
    </location>
</feature>
<dbReference type="EMBL" id="WIXE01019201">
    <property type="protein sequence ID" value="KAK5970237.1"/>
    <property type="molecule type" value="Genomic_DNA"/>
</dbReference>
<evidence type="ECO:0000313" key="2">
    <source>
        <dbReference type="EMBL" id="KAK5970237.1"/>
    </source>
</evidence>
<comment type="caution">
    <text evidence="2">The sequence shown here is derived from an EMBL/GenBank/DDBJ whole genome shotgun (WGS) entry which is preliminary data.</text>
</comment>
<organism evidence="2 3">
    <name type="scientific">Trichostrongylus colubriformis</name>
    <name type="common">Black scour worm</name>
    <dbReference type="NCBI Taxonomy" id="6319"/>
    <lineage>
        <taxon>Eukaryota</taxon>
        <taxon>Metazoa</taxon>
        <taxon>Ecdysozoa</taxon>
        <taxon>Nematoda</taxon>
        <taxon>Chromadorea</taxon>
        <taxon>Rhabditida</taxon>
        <taxon>Rhabditina</taxon>
        <taxon>Rhabditomorpha</taxon>
        <taxon>Strongyloidea</taxon>
        <taxon>Trichostrongylidae</taxon>
        <taxon>Trichostrongylus</taxon>
    </lineage>
</organism>
<dbReference type="Gene3D" id="3.90.1170.40">
    <property type="entry name" value="Molybdopterin biosynthesis MoaE subunit"/>
    <property type="match status" value="1"/>
</dbReference>
<dbReference type="InterPro" id="IPR027417">
    <property type="entry name" value="P-loop_NTPase"/>
</dbReference>
<dbReference type="Pfam" id="PF02391">
    <property type="entry name" value="MoaE"/>
    <property type="match status" value="1"/>
</dbReference>
<proteinExistence type="predicted"/>
<dbReference type="Proteomes" id="UP001331761">
    <property type="component" value="Unassembled WGS sequence"/>
</dbReference>
<reference evidence="2 3" key="1">
    <citation type="submission" date="2019-10" db="EMBL/GenBank/DDBJ databases">
        <title>Assembly and Annotation for the nematode Trichostrongylus colubriformis.</title>
        <authorList>
            <person name="Martin J."/>
        </authorList>
    </citation>
    <scope>NUCLEOTIDE SEQUENCE [LARGE SCALE GENOMIC DNA]</scope>
    <source>
        <strain evidence="2">G859</strain>
        <tissue evidence="2">Whole worm</tissue>
    </source>
</reference>
<dbReference type="Gene3D" id="3.40.50.300">
    <property type="entry name" value="P-loop containing nucleotide triphosphate hydrolases"/>
    <property type="match status" value="1"/>
</dbReference>
<protein>
    <recommendedName>
        <fullName evidence="4">Molybdopterin synthase catalytic subunit</fullName>
    </recommendedName>
</protein>